<sequence>MAAAMVDLASGHGAQVALTGVDHNLLRPWAEVA</sequence>
<reference evidence="2" key="1">
    <citation type="submission" date="2020-01" db="EMBL/GenBank/DDBJ databases">
        <authorList>
            <person name="Rat A."/>
        </authorList>
    </citation>
    <scope>NUCLEOTIDE SEQUENCE</scope>
    <source>
        <strain evidence="2">LMG 31228</strain>
    </source>
</reference>
<evidence type="ECO:0000259" key="1">
    <source>
        <dbReference type="Pfam" id="PF18331"/>
    </source>
</evidence>
<comment type="caution">
    <text evidence="2">The sequence shown here is derived from an EMBL/GenBank/DDBJ whole genome shotgun (WGS) entry which is preliminary data.</text>
</comment>
<dbReference type="Proteomes" id="UP001138709">
    <property type="component" value="Unassembled WGS sequence"/>
</dbReference>
<dbReference type="Pfam" id="PF18331">
    <property type="entry name" value="PKHD_C"/>
    <property type="match status" value="1"/>
</dbReference>
<dbReference type="AlphaFoldDB" id="A0A9X9XCN0"/>
<gene>
    <name evidence="2" type="ORF">GXW74_13300</name>
</gene>
<proteinExistence type="predicted"/>
<feature type="domain" description="PKHD-type hydroxylase C-terminal" evidence="1">
    <location>
        <begin position="8"/>
        <end position="31"/>
    </location>
</feature>
<keyword evidence="3" id="KW-1185">Reference proteome</keyword>
<evidence type="ECO:0000313" key="3">
    <source>
        <dbReference type="Proteomes" id="UP001138709"/>
    </source>
</evidence>
<name>A0A9X9XCN0_9PROT</name>
<dbReference type="EMBL" id="JAAEDL010000012">
    <property type="protein sequence ID" value="MBR0681466.1"/>
    <property type="molecule type" value="Genomic_DNA"/>
</dbReference>
<reference evidence="2" key="2">
    <citation type="journal article" date="2021" name="Syst. Appl. Microbiol.">
        <title>Roseomonas hellenica sp. nov., isolated from roots of wild-growing Alkanna tinctoria.</title>
        <authorList>
            <person name="Rat A."/>
            <person name="Naranjo H.D."/>
            <person name="Lebbe L."/>
            <person name="Cnockaert M."/>
            <person name="Krigas N."/>
            <person name="Grigoriadou K."/>
            <person name="Maloupa E."/>
            <person name="Willems A."/>
        </authorList>
    </citation>
    <scope>NUCLEOTIDE SEQUENCE</scope>
    <source>
        <strain evidence="2">LMG 31228</strain>
    </source>
</reference>
<accession>A0A9X9XCN0</accession>
<dbReference type="InterPro" id="IPR041097">
    <property type="entry name" value="PKHD_C"/>
</dbReference>
<evidence type="ECO:0000313" key="2">
    <source>
        <dbReference type="EMBL" id="MBR0681466.1"/>
    </source>
</evidence>
<protein>
    <recommendedName>
        <fullName evidence="1">PKHD-type hydroxylase C-terminal domain-containing protein</fullName>
    </recommendedName>
</protein>
<organism evidence="2 3">
    <name type="scientific">Neoroseomonas eburnea</name>
    <dbReference type="NCBI Taxonomy" id="1346889"/>
    <lineage>
        <taxon>Bacteria</taxon>
        <taxon>Pseudomonadati</taxon>
        <taxon>Pseudomonadota</taxon>
        <taxon>Alphaproteobacteria</taxon>
        <taxon>Acetobacterales</taxon>
        <taxon>Acetobacteraceae</taxon>
        <taxon>Neoroseomonas</taxon>
    </lineage>
</organism>